<evidence type="ECO:0000313" key="1">
    <source>
        <dbReference type="EMBL" id="OYP53091.1"/>
    </source>
</evidence>
<evidence type="ECO:0000313" key="2">
    <source>
        <dbReference type="Proteomes" id="UP000216189"/>
    </source>
</evidence>
<organism evidence="1 2">
    <name type="scientific">Segatella bryantii</name>
    <name type="common">Prevotella bryantii</name>
    <dbReference type="NCBI Taxonomy" id="77095"/>
    <lineage>
        <taxon>Bacteria</taxon>
        <taxon>Pseudomonadati</taxon>
        <taxon>Bacteroidota</taxon>
        <taxon>Bacteroidia</taxon>
        <taxon>Bacteroidales</taxon>
        <taxon>Prevotellaceae</taxon>
        <taxon>Segatella</taxon>
    </lineage>
</organism>
<dbReference type="RefSeq" id="WP_094449122.1">
    <property type="nucleotide sequence ID" value="NZ_CP091802.1"/>
</dbReference>
<proteinExistence type="predicted"/>
<dbReference type="EMBL" id="NPJF01000072">
    <property type="protein sequence ID" value="OYP53091.1"/>
    <property type="molecule type" value="Genomic_DNA"/>
</dbReference>
<gene>
    <name evidence="1" type="ORF">CIK91_13760</name>
</gene>
<reference evidence="1 2" key="1">
    <citation type="submission" date="2017-08" db="EMBL/GenBank/DDBJ databases">
        <title>Comparative genomics of non-oral Prevotella species.</title>
        <authorList>
            <person name="Accetto T."/>
            <person name="Nograsek B."/>
            <person name="Avgustin G."/>
        </authorList>
    </citation>
    <scope>NUCLEOTIDE SEQUENCE [LARGE SCALE GENOMIC DNA]</scope>
    <source>
        <strain evidence="1 2">TC1-1</strain>
    </source>
</reference>
<name>A0ABX4EE33_SEGBR</name>
<accession>A0ABX4EE33</accession>
<protein>
    <submittedName>
        <fullName evidence="1">Uncharacterized protein</fullName>
    </submittedName>
</protein>
<dbReference type="Proteomes" id="UP000216189">
    <property type="component" value="Unassembled WGS sequence"/>
</dbReference>
<keyword evidence="2" id="KW-1185">Reference proteome</keyword>
<comment type="caution">
    <text evidence="1">The sequence shown here is derived from an EMBL/GenBank/DDBJ whole genome shotgun (WGS) entry which is preliminary data.</text>
</comment>
<sequence>MRKVFLIIYMIVFANYANNILAGNGDKAWISERFALQIINKKSLQSKYIFPIEGFEIHNGCLYVLTYGGEMQPVMTKATKEGMLISNFQYTINLYSWPKYQIEKYSKSKVYYQYVGDKIKVEIRTGEYTEHLFFTSNVHGNRFGNLLEFKGWLLDFLLPTKKMTSRTIDQSYNKLPSNFVDGKKYTIKSYLHMSK</sequence>